<sequence>MDDLRPPHSFHQGASGESYKFVRMADDLHDVATYLADMRLCLVLMESQREANSAGQQNAENLSGVRTEGSANVMGRNHHGRGHANSTPSFMRHGQINHQQSTRLMADQDGSVVKHQIPHITTEPPPEENKAKVPRLLKESVES</sequence>
<proteinExistence type="predicted"/>
<dbReference type="OrthoDB" id="5855724at2759"/>
<dbReference type="AlphaFoldDB" id="A0A2G9V114"/>
<reference evidence="2 3" key="1">
    <citation type="submission" date="2015-09" db="EMBL/GenBank/DDBJ databases">
        <title>Draft genome of the parasitic nematode Teladorsagia circumcincta isolate WARC Sus (inbred).</title>
        <authorList>
            <person name="Mitreva M."/>
        </authorList>
    </citation>
    <scope>NUCLEOTIDE SEQUENCE [LARGE SCALE GENOMIC DNA]</scope>
    <source>
        <strain evidence="2 3">S</strain>
    </source>
</reference>
<name>A0A2G9V114_TELCI</name>
<evidence type="ECO:0000313" key="3">
    <source>
        <dbReference type="Proteomes" id="UP000230423"/>
    </source>
</evidence>
<feature type="region of interest" description="Disordered" evidence="1">
    <location>
        <begin position="70"/>
        <end position="91"/>
    </location>
</feature>
<dbReference type="EMBL" id="KZ345072">
    <property type="protein sequence ID" value="PIO76181.1"/>
    <property type="molecule type" value="Genomic_DNA"/>
</dbReference>
<feature type="region of interest" description="Disordered" evidence="1">
    <location>
        <begin position="112"/>
        <end position="143"/>
    </location>
</feature>
<accession>A0A2G9V114</accession>
<keyword evidence="3" id="KW-1185">Reference proteome</keyword>
<evidence type="ECO:0000256" key="1">
    <source>
        <dbReference type="SAM" id="MobiDB-lite"/>
    </source>
</evidence>
<dbReference type="Proteomes" id="UP000230423">
    <property type="component" value="Unassembled WGS sequence"/>
</dbReference>
<feature type="compositionally biased region" description="Basic and acidic residues" evidence="1">
    <location>
        <begin position="127"/>
        <end position="143"/>
    </location>
</feature>
<gene>
    <name evidence="2" type="ORF">TELCIR_01749</name>
</gene>
<evidence type="ECO:0000313" key="2">
    <source>
        <dbReference type="EMBL" id="PIO76181.1"/>
    </source>
</evidence>
<organism evidence="2 3">
    <name type="scientific">Teladorsagia circumcincta</name>
    <name type="common">Brown stomach worm</name>
    <name type="synonym">Ostertagia circumcincta</name>
    <dbReference type="NCBI Taxonomy" id="45464"/>
    <lineage>
        <taxon>Eukaryota</taxon>
        <taxon>Metazoa</taxon>
        <taxon>Ecdysozoa</taxon>
        <taxon>Nematoda</taxon>
        <taxon>Chromadorea</taxon>
        <taxon>Rhabditida</taxon>
        <taxon>Rhabditina</taxon>
        <taxon>Rhabditomorpha</taxon>
        <taxon>Strongyloidea</taxon>
        <taxon>Trichostrongylidae</taxon>
        <taxon>Teladorsagia</taxon>
    </lineage>
</organism>
<protein>
    <submittedName>
        <fullName evidence="2">Uncharacterized protein</fullName>
    </submittedName>
</protein>